<feature type="domain" description="Sieve element occlusion N-terminal" evidence="1">
    <location>
        <begin position="13"/>
        <end position="58"/>
    </location>
</feature>
<evidence type="ECO:0000313" key="3">
    <source>
        <dbReference type="Proteomes" id="UP001054252"/>
    </source>
</evidence>
<dbReference type="Pfam" id="PF14576">
    <property type="entry name" value="SEO_N"/>
    <property type="match status" value="2"/>
</dbReference>
<dbReference type="InterPro" id="IPR027942">
    <property type="entry name" value="SEO_N"/>
</dbReference>
<name>A0AAV5LYZ1_9ROSI</name>
<gene>
    <name evidence="2" type="ORF">SLEP1_g49410</name>
</gene>
<dbReference type="PANTHER" id="PTHR33232:SF12">
    <property type="entry name" value="PROTEIN SIEVE ELEMENT OCCLUSION B-LIKE"/>
    <property type="match status" value="1"/>
</dbReference>
<keyword evidence="3" id="KW-1185">Reference proteome</keyword>
<evidence type="ECO:0000259" key="1">
    <source>
        <dbReference type="Pfam" id="PF14576"/>
    </source>
</evidence>
<feature type="domain" description="Sieve element occlusion N-terminal" evidence="1">
    <location>
        <begin position="111"/>
        <end position="227"/>
    </location>
</feature>
<evidence type="ECO:0000313" key="2">
    <source>
        <dbReference type="EMBL" id="GKV41943.1"/>
    </source>
</evidence>
<dbReference type="EMBL" id="BPVZ01000154">
    <property type="protein sequence ID" value="GKV41943.1"/>
    <property type="molecule type" value="Genomic_DNA"/>
</dbReference>
<comment type="caution">
    <text evidence="2">The sequence shown here is derived from an EMBL/GenBank/DDBJ whole genome shotgun (WGS) entry which is preliminary data.</text>
</comment>
<accession>A0AAV5LYZ1</accession>
<dbReference type="AlphaFoldDB" id="A0AAV5LYZ1"/>
<protein>
    <recommendedName>
        <fullName evidence="1">Sieve element occlusion N-terminal domain-containing protein</fullName>
    </recommendedName>
</protein>
<reference evidence="2 3" key="1">
    <citation type="journal article" date="2021" name="Commun. Biol.">
        <title>The genome of Shorea leprosula (Dipterocarpaceae) highlights the ecological relevance of drought in aseasonal tropical rainforests.</title>
        <authorList>
            <person name="Ng K.K.S."/>
            <person name="Kobayashi M.J."/>
            <person name="Fawcett J.A."/>
            <person name="Hatakeyama M."/>
            <person name="Paape T."/>
            <person name="Ng C.H."/>
            <person name="Ang C.C."/>
            <person name="Tnah L.H."/>
            <person name="Lee C.T."/>
            <person name="Nishiyama T."/>
            <person name="Sese J."/>
            <person name="O'Brien M.J."/>
            <person name="Copetti D."/>
            <person name="Mohd Noor M.I."/>
            <person name="Ong R.C."/>
            <person name="Putra M."/>
            <person name="Sireger I.Z."/>
            <person name="Indrioko S."/>
            <person name="Kosugi Y."/>
            <person name="Izuno A."/>
            <person name="Isagi Y."/>
            <person name="Lee S.L."/>
            <person name="Shimizu K.K."/>
        </authorList>
    </citation>
    <scope>NUCLEOTIDE SEQUENCE [LARGE SCALE GENOMIC DNA]</scope>
    <source>
        <strain evidence="2">214</strain>
    </source>
</reference>
<dbReference type="InterPro" id="IPR039299">
    <property type="entry name" value="SEOA"/>
</dbReference>
<organism evidence="2 3">
    <name type="scientific">Rubroshorea leprosula</name>
    <dbReference type="NCBI Taxonomy" id="152421"/>
    <lineage>
        <taxon>Eukaryota</taxon>
        <taxon>Viridiplantae</taxon>
        <taxon>Streptophyta</taxon>
        <taxon>Embryophyta</taxon>
        <taxon>Tracheophyta</taxon>
        <taxon>Spermatophyta</taxon>
        <taxon>Magnoliopsida</taxon>
        <taxon>eudicotyledons</taxon>
        <taxon>Gunneridae</taxon>
        <taxon>Pentapetalae</taxon>
        <taxon>rosids</taxon>
        <taxon>malvids</taxon>
        <taxon>Malvales</taxon>
        <taxon>Dipterocarpaceae</taxon>
        <taxon>Rubroshorea</taxon>
    </lineage>
</organism>
<dbReference type="PANTHER" id="PTHR33232">
    <property type="entry name" value="PROTEIN SIEVE ELEMENT OCCLUSION B-LIKE"/>
    <property type="match status" value="1"/>
</dbReference>
<proteinExistence type="predicted"/>
<dbReference type="GO" id="GO:0010088">
    <property type="term" value="P:phloem development"/>
    <property type="evidence" value="ECO:0007669"/>
    <property type="project" value="InterPro"/>
</dbReference>
<dbReference type="Proteomes" id="UP001054252">
    <property type="component" value="Unassembled WGS sequence"/>
</dbReference>
<sequence length="227" mass="25938">MVKTHDHKMFSASNDIVMMKQIQATHCPDGRQVDVKPILHIIEYILRWVTPSIDGVLNVEHLFSILHRYSDGDCVYIFFANFMQKLRRRRRCSWNNNGTFPRAFKLLMGCTSVALLKQLPDILEHSNMLKPQFDALNKLIKAMMDVTKCIIAFTKLPSQYISSDAPPLSIAMMHVPTTPYWIIKSVVACASLIASLVDLRHEYIASTTKAWELSSLAHKLGNIRDHL</sequence>